<name>A0A6S4PIT4_9CAUD</name>
<reference evidence="1 2" key="1">
    <citation type="journal article" date="2013" name="PLoS Genet.">
        <title>Expanding the Marine Virosphere Using Metagenomics.</title>
        <authorList>
            <person name="Mizuno C.M."/>
            <person name="Rodriguez-Valera F."/>
            <person name="Kimes N.E."/>
            <person name="Ghai R."/>
        </authorList>
    </citation>
    <scope>NUCLEOTIDE SEQUENCE [LARGE SCALE GENOMIC DNA]</scope>
    <source>
        <strain evidence="1">UvMED-CGR-U-MedDCM-OCT-S31-C1</strain>
    </source>
</reference>
<evidence type="ECO:0000313" key="1">
    <source>
        <dbReference type="EMBL" id="BAQ94416.1"/>
    </source>
</evidence>
<dbReference type="GeneID" id="55412079"/>
<protein>
    <submittedName>
        <fullName evidence="1">Uncharacterized protein</fullName>
    </submittedName>
</protein>
<organism evidence="1 2">
    <name type="scientific">uncultured phage_MedDCM-OCT-S31-C1</name>
    <dbReference type="NCBI Taxonomy" id="2740800"/>
    <lineage>
        <taxon>Viruses</taxon>
        <taxon>Duplodnaviria</taxon>
        <taxon>Heunggongvirae</taxon>
        <taxon>Uroviricota</taxon>
        <taxon>Caudoviricetes</taxon>
        <taxon>Autographivirales</taxon>
        <taxon>Nohivirus</taxon>
        <taxon>Nohivirus S31C1</taxon>
    </lineage>
</organism>
<sequence>MAELATIRWEALGASLPLSFRRPYTGRRLTLRAWAGTAWRSHLLPRVFLYRGYRGFEPCADGWDEWQVYRYESCWKLDASWMGWGFELMPTYQGRMRYVSGAPV</sequence>
<proteinExistence type="predicted"/>
<evidence type="ECO:0000313" key="2">
    <source>
        <dbReference type="Proteomes" id="UP000505271"/>
    </source>
</evidence>
<dbReference type="KEGG" id="vg:55412079"/>
<keyword evidence="2" id="KW-1185">Reference proteome</keyword>
<dbReference type="Proteomes" id="UP000505271">
    <property type="component" value="Segment"/>
</dbReference>
<accession>A0A6S4PIT4</accession>
<dbReference type="EMBL" id="AP013547">
    <property type="protein sequence ID" value="BAQ94416.1"/>
    <property type="molecule type" value="Genomic_DNA"/>
</dbReference>
<dbReference type="RefSeq" id="YP_009777913.1">
    <property type="nucleotide sequence ID" value="NC_047706.1"/>
</dbReference>